<feature type="region of interest" description="Disordered" evidence="9">
    <location>
        <begin position="178"/>
        <end position="208"/>
    </location>
</feature>
<sequence>MSRLPTSTQDVSLPNENLSSTNSSSSALNTDLPMVDSSAFPNKYDLIKMRNRNKQDASINAVQALVKRSSNTNAEKSTSASLTNVSSAELVKKNPRKARKPLLDLQRVQTQSNQHPQNCSTSLSSSESSTYEPIQTNAEKTVPLKVSTQLSLNPYESEKRAGLFICENAPNIPILKQNDSSMAGNSSVPVTSSQVSSTVRPKATKRRNNARNAAKPLLRKNGIKCCDKKSMRYNTPNLPCDGEYDCKIKQSHSYWMEKDGSRFQYCTNCSKKRFTKNDLEEKFDKKKNVGIEEESVYECIQCKGGFHRMCSYFFDEDPSEYCCHECREPEVIKNVDSFSKNEIDSFISEKVNKKLMDILGNQEKADSCKISVCNVHNAESSRRYGDKLDYTERTFMAFQRNGDTDILFFVMYVQEYIMEDGVGWLVLDYLDTVPHVEPVDKKGVIYQTIILSYWEHMVSHGFTRGHFWAKPPAKEDDYIFHIHPKDQHFLNQAKLEKWYKKLLKTGCDDGIVNHFRLFEEEQKAGTMKKLIDLPVFKESLWPLMFNWAESDVDHKVEKNFETAMEKYKRQHQKDNFYIYFKQSGPSVAIRPEVPILKMPLFGSRSEFNAMCDEKN</sequence>
<evidence type="ECO:0000313" key="12">
    <source>
        <dbReference type="WBParaSite" id="Csp11.Scaffold628.g7075.t1"/>
    </source>
</evidence>
<comment type="catalytic activity">
    <reaction evidence="8">
        <text>L-lysyl-[protein] + acetyl-CoA = N(6)-acetyl-L-lysyl-[protein] + CoA + H(+)</text>
        <dbReference type="Rhea" id="RHEA:45948"/>
        <dbReference type="Rhea" id="RHEA-COMP:9752"/>
        <dbReference type="Rhea" id="RHEA-COMP:10731"/>
        <dbReference type="ChEBI" id="CHEBI:15378"/>
        <dbReference type="ChEBI" id="CHEBI:29969"/>
        <dbReference type="ChEBI" id="CHEBI:57287"/>
        <dbReference type="ChEBI" id="CHEBI:57288"/>
        <dbReference type="ChEBI" id="CHEBI:61930"/>
        <dbReference type="EC" id="2.3.1.48"/>
    </reaction>
</comment>
<feature type="compositionally biased region" description="Polar residues" evidence="9">
    <location>
        <begin position="107"/>
        <end position="119"/>
    </location>
</feature>
<evidence type="ECO:0000256" key="6">
    <source>
        <dbReference type="ARBA" id="ARBA00023163"/>
    </source>
</evidence>
<dbReference type="GO" id="GO:0031490">
    <property type="term" value="F:chromatin DNA binding"/>
    <property type="evidence" value="ECO:0007669"/>
    <property type="project" value="TreeGrafter"/>
</dbReference>
<keyword evidence="4" id="KW-0156">Chromatin regulator</keyword>
<evidence type="ECO:0000256" key="7">
    <source>
        <dbReference type="ARBA" id="ARBA00023242"/>
    </source>
</evidence>
<feature type="compositionally biased region" description="Polar residues" evidence="9">
    <location>
        <begin position="68"/>
        <end position="87"/>
    </location>
</feature>
<evidence type="ECO:0000256" key="2">
    <source>
        <dbReference type="ARBA" id="ARBA00013184"/>
    </source>
</evidence>
<evidence type="ECO:0000256" key="1">
    <source>
        <dbReference type="ARBA" id="ARBA00004123"/>
    </source>
</evidence>
<dbReference type="GO" id="GO:0005634">
    <property type="term" value="C:nucleus"/>
    <property type="evidence" value="ECO:0007669"/>
    <property type="project" value="UniProtKB-SubCell"/>
</dbReference>
<keyword evidence="7" id="KW-0539">Nucleus</keyword>
<dbReference type="InterPro" id="IPR031162">
    <property type="entry name" value="CBP_P300_HAT"/>
</dbReference>
<dbReference type="STRING" id="1561998.A0A1I7TLE3"/>
<feature type="region of interest" description="Disordered" evidence="9">
    <location>
        <begin position="68"/>
        <end position="137"/>
    </location>
</feature>
<feature type="compositionally biased region" description="Low complexity" evidence="9">
    <location>
        <begin position="186"/>
        <end position="199"/>
    </location>
</feature>
<reference evidence="12" key="1">
    <citation type="submission" date="2016-11" db="UniProtKB">
        <authorList>
            <consortium name="WormBaseParasite"/>
        </authorList>
    </citation>
    <scope>IDENTIFICATION</scope>
</reference>
<dbReference type="GO" id="GO:0004402">
    <property type="term" value="F:histone acetyltransferase activity"/>
    <property type="evidence" value="ECO:0007669"/>
    <property type="project" value="InterPro"/>
</dbReference>
<evidence type="ECO:0000259" key="10">
    <source>
        <dbReference type="PROSITE" id="PS51727"/>
    </source>
</evidence>
<evidence type="ECO:0000256" key="9">
    <source>
        <dbReference type="SAM" id="MobiDB-lite"/>
    </source>
</evidence>
<dbReference type="EC" id="2.3.1.48" evidence="2"/>
<name>A0A1I7TLE3_9PELO</name>
<evidence type="ECO:0000256" key="4">
    <source>
        <dbReference type="ARBA" id="ARBA00022853"/>
    </source>
</evidence>
<dbReference type="SMART" id="SM01250">
    <property type="entry name" value="KAT11"/>
    <property type="match status" value="1"/>
</dbReference>
<feature type="compositionally biased region" description="Polar residues" evidence="9">
    <location>
        <begin position="1"/>
        <end position="11"/>
    </location>
</feature>
<organism evidence="11 12">
    <name type="scientific">Caenorhabditis tropicalis</name>
    <dbReference type="NCBI Taxonomy" id="1561998"/>
    <lineage>
        <taxon>Eukaryota</taxon>
        <taxon>Metazoa</taxon>
        <taxon>Ecdysozoa</taxon>
        <taxon>Nematoda</taxon>
        <taxon>Chromadorea</taxon>
        <taxon>Rhabditida</taxon>
        <taxon>Rhabditina</taxon>
        <taxon>Rhabditomorpha</taxon>
        <taxon>Rhabditoidea</taxon>
        <taxon>Rhabditidae</taxon>
        <taxon>Peloderinae</taxon>
        <taxon>Caenorhabditis</taxon>
    </lineage>
</organism>
<evidence type="ECO:0000256" key="3">
    <source>
        <dbReference type="ARBA" id="ARBA00022679"/>
    </source>
</evidence>
<accession>A0A1I7TLE3</accession>
<feature type="domain" description="CBP/p300-type HAT" evidence="10">
    <location>
        <begin position="332"/>
        <end position="615"/>
    </location>
</feature>
<protein>
    <recommendedName>
        <fullName evidence="2">histone acetyltransferase</fullName>
        <ecNumber evidence="2">2.3.1.48</ecNumber>
    </recommendedName>
</protein>
<dbReference type="GO" id="GO:0005667">
    <property type="term" value="C:transcription regulator complex"/>
    <property type="evidence" value="ECO:0007669"/>
    <property type="project" value="TreeGrafter"/>
</dbReference>
<dbReference type="InterPro" id="IPR013178">
    <property type="entry name" value="Histone_AcTrfase_Rtt109/CBP"/>
</dbReference>
<dbReference type="Pfam" id="PF08214">
    <property type="entry name" value="HAT_KAT11"/>
    <property type="match status" value="1"/>
</dbReference>
<keyword evidence="11" id="KW-1185">Reference proteome</keyword>
<keyword evidence="3" id="KW-0808">Transferase</keyword>
<dbReference type="Proteomes" id="UP000095282">
    <property type="component" value="Unplaced"/>
</dbReference>
<evidence type="ECO:0000256" key="8">
    <source>
        <dbReference type="ARBA" id="ARBA00048017"/>
    </source>
</evidence>
<feature type="compositionally biased region" description="Low complexity" evidence="9">
    <location>
        <begin position="120"/>
        <end position="130"/>
    </location>
</feature>
<evidence type="ECO:0000313" key="11">
    <source>
        <dbReference type="Proteomes" id="UP000095282"/>
    </source>
</evidence>
<dbReference type="PANTHER" id="PTHR13808">
    <property type="entry name" value="CBP/P300-RELATED"/>
    <property type="match status" value="1"/>
</dbReference>
<keyword evidence="5" id="KW-0805">Transcription regulation</keyword>
<evidence type="ECO:0000256" key="5">
    <source>
        <dbReference type="ARBA" id="ARBA00023015"/>
    </source>
</evidence>
<dbReference type="PANTHER" id="PTHR13808:SF1">
    <property type="entry name" value="HISTONE ACETYLTRANSFERASE"/>
    <property type="match status" value="1"/>
</dbReference>
<dbReference type="WBParaSite" id="Csp11.Scaffold628.g7075.t1">
    <property type="protein sequence ID" value="Csp11.Scaffold628.g7075.t1"/>
    <property type="gene ID" value="Csp11.Scaffold628.g7075"/>
</dbReference>
<feature type="compositionally biased region" description="Low complexity" evidence="9">
    <location>
        <begin position="12"/>
        <end position="32"/>
    </location>
</feature>
<proteinExistence type="predicted"/>
<keyword evidence="6" id="KW-0804">Transcription</keyword>
<dbReference type="GO" id="GO:0003713">
    <property type="term" value="F:transcription coactivator activity"/>
    <property type="evidence" value="ECO:0007669"/>
    <property type="project" value="TreeGrafter"/>
</dbReference>
<feature type="region of interest" description="Disordered" evidence="9">
    <location>
        <begin position="1"/>
        <end position="35"/>
    </location>
</feature>
<dbReference type="GO" id="GO:0045944">
    <property type="term" value="P:positive regulation of transcription by RNA polymerase II"/>
    <property type="evidence" value="ECO:0007669"/>
    <property type="project" value="TreeGrafter"/>
</dbReference>
<dbReference type="PROSITE" id="PS51727">
    <property type="entry name" value="CBP_P300_HAT"/>
    <property type="match status" value="1"/>
</dbReference>
<comment type="subcellular location">
    <subcellularLocation>
        <location evidence="1">Nucleus</location>
    </subcellularLocation>
</comment>
<dbReference type="AlphaFoldDB" id="A0A1I7TLE3"/>
<dbReference type="GO" id="GO:0000123">
    <property type="term" value="C:histone acetyltransferase complex"/>
    <property type="evidence" value="ECO:0007669"/>
    <property type="project" value="TreeGrafter"/>
</dbReference>